<dbReference type="RefSeq" id="WP_091838849.1">
    <property type="nucleotide sequence ID" value="NZ_FPAA01000013.1"/>
</dbReference>
<evidence type="ECO:0000256" key="2">
    <source>
        <dbReference type="ARBA" id="ARBA00007776"/>
    </source>
</evidence>
<feature type="transmembrane region" description="Helical" evidence="8">
    <location>
        <begin position="56"/>
        <end position="89"/>
    </location>
</feature>
<evidence type="ECO:0000256" key="7">
    <source>
        <dbReference type="ARBA" id="ARBA00023136"/>
    </source>
</evidence>
<comment type="similarity">
    <text evidence="2">Belongs to the MreD family.</text>
</comment>
<dbReference type="InterPro" id="IPR007227">
    <property type="entry name" value="Cell_shape_determining_MreD"/>
</dbReference>
<comment type="subcellular location">
    <subcellularLocation>
        <location evidence="1">Cell membrane</location>
        <topology evidence="1">Multi-pass membrane protein</topology>
    </subcellularLocation>
</comment>
<organism evidence="9 10">
    <name type="scientific">Marininema halotolerans</name>
    <dbReference type="NCBI Taxonomy" id="1155944"/>
    <lineage>
        <taxon>Bacteria</taxon>
        <taxon>Bacillati</taxon>
        <taxon>Bacillota</taxon>
        <taxon>Bacilli</taxon>
        <taxon>Bacillales</taxon>
        <taxon>Thermoactinomycetaceae</taxon>
        <taxon>Marininema</taxon>
    </lineage>
</organism>
<gene>
    <name evidence="9" type="ORF">SAMN05444972_11338</name>
</gene>
<dbReference type="EMBL" id="FPAA01000013">
    <property type="protein sequence ID" value="SFS95958.1"/>
    <property type="molecule type" value="Genomic_DNA"/>
</dbReference>
<keyword evidence="4 8" id="KW-0812">Transmembrane</keyword>
<sequence>MVFWILIGFLSFLFLLDGTVLQPFLPQAWGSDFVFIPQLMVSGIILLSLHRGRRVGLLYGFFFGLLYDLSYGSTIGVYAFSTAVIGYIAGQISRQFVSGPIMALLTTGMGQAIHLLMVYSWYRLFELTQVGAHDAFMYRMFPSVLFNTVIAFPIYHGIQWIFRRYSPRFGSLFGKR</sequence>
<evidence type="ECO:0000256" key="8">
    <source>
        <dbReference type="SAM" id="Phobius"/>
    </source>
</evidence>
<dbReference type="Proteomes" id="UP000198660">
    <property type="component" value="Unassembled WGS sequence"/>
</dbReference>
<dbReference type="AlphaFoldDB" id="A0A1I6U3L0"/>
<keyword evidence="3" id="KW-1003">Cell membrane</keyword>
<proteinExistence type="inferred from homology"/>
<protein>
    <submittedName>
        <fullName evidence="9">Rod shape-determining protein MreD</fullName>
    </submittedName>
</protein>
<accession>A0A1I6U3L0</accession>
<evidence type="ECO:0000256" key="6">
    <source>
        <dbReference type="ARBA" id="ARBA00022989"/>
    </source>
</evidence>
<dbReference type="NCBIfam" id="TIGR03426">
    <property type="entry name" value="shape_MreD"/>
    <property type="match status" value="1"/>
</dbReference>
<evidence type="ECO:0000256" key="1">
    <source>
        <dbReference type="ARBA" id="ARBA00004651"/>
    </source>
</evidence>
<dbReference type="OrthoDB" id="2678464at2"/>
<evidence type="ECO:0000313" key="9">
    <source>
        <dbReference type="EMBL" id="SFS95958.1"/>
    </source>
</evidence>
<keyword evidence="5" id="KW-0133">Cell shape</keyword>
<name>A0A1I6U3L0_9BACL</name>
<evidence type="ECO:0000256" key="4">
    <source>
        <dbReference type="ARBA" id="ARBA00022692"/>
    </source>
</evidence>
<reference evidence="10" key="1">
    <citation type="submission" date="2016-10" db="EMBL/GenBank/DDBJ databases">
        <authorList>
            <person name="Varghese N."/>
            <person name="Submissions S."/>
        </authorList>
    </citation>
    <scope>NUCLEOTIDE SEQUENCE [LARGE SCALE GENOMIC DNA]</scope>
    <source>
        <strain evidence="10">DSM 45789</strain>
    </source>
</reference>
<feature type="transmembrane region" description="Helical" evidence="8">
    <location>
        <begin position="101"/>
        <end position="122"/>
    </location>
</feature>
<evidence type="ECO:0000313" key="10">
    <source>
        <dbReference type="Proteomes" id="UP000198660"/>
    </source>
</evidence>
<dbReference type="GO" id="GO:0008360">
    <property type="term" value="P:regulation of cell shape"/>
    <property type="evidence" value="ECO:0007669"/>
    <property type="project" value="UniProtKB-KW"/>
</dbReference>
<feature type="transmembrane region" description="Helical" evidence="8">
    <location>
        <begin position="143"/>
        <end position="162"/>
    </location>
</feature>
<keyword evidence="6 8" id="KW-1133">Transmembrane helix</keyword>
<evidence type="ECO:0000256" key="5">
    <source>
        <dbReference type="ARBA" id="ARBA00022960"/>
    </source>
</evidence>
<keyword evidence="10" id="KW-1185">Reference proteome</keyword>
<keyword evidence="7 8" id="KW-0472">Membrane</keyword>
<dbReference type="GO" id="GO:0005886">
    <property type="term" value="C:plasma membrane"/>
    <property type="evidence" value="ECO:0007669"/>
    <property type="project" value="UniProtKB-SubCell"/>
</dbReference>
<evidence type="ECO:0000256" key="3">
    <source>
        <dbReference type="ARBA" id="ARBA00022475"/>
    </source>
</evidence>
<dbReference type="Pfam" id="PF04093">
    <property type="entry name" value="MreD"/>
    <property type="match status" value="1"/>
</dbReference>
<feature type="transmembrane region" description="Helical" evidence="8">
    <location>
        <begin position="28"/>
        <end position="49"/>
    </location>
</feature>